<dbReference type="SMART" id="SM00326">
    <property type="entry name" value="SH3"/>
    <property type="match status" value="1"/>
</dbReference>
<protein>
    <submittedName>
        <fullName evidence="6">SH3 domain-containing protein</fullName>
    </submittedName>
</protein>
<evidence type="ECO:0000259" key="4">
    <source>
        <dbReference type="PROSITE" id="PS50002"/>
    </source>
</evidence>
<reference evidence="6" key="1">
    <citation type="submission" date="2016-11" db="UniProtKB">
        <authorList>
            <consortium name="WormBaseParasite"/>
        </authorList>
    </citation>
    <scope>IDENTIFICATION</scope>
</reference>
<dbReference type="Pfam" id="PF07653">
    <property type="entry name" value="SH3_2"/>
    <property type="match status" value="1"/>
</dbReference>
<evidence type="ECO:0000313" key="5">
    <source>
        <dbReference type="Proteomes" id="UP000095283"/>
    </source>
</evidence>
<sequence length="272" mass="31467">MPLVKSDDLGKDESAAESLLQRHIRLEEEIHAYRSDIIRLEEMSAQLASSSFHSATTSTHQVCKTTEDVTVPQIEMLYKYEGNGMIVSKGEILALLEQSTPEWWRVLKQDGTEGFVPANYCRTVIGETVSIFVSKYEELVTVTQTTDTKTSNEVTEGKRVIVDRQNMISFDYRQLNNLAEVRRRLLSDNIKLMRFVFSCCFFFNYFFIAGQEMFESALHDVLCWIERTKKLLAEDTRAVDVQQAGELLKKHFDLGEQIEDKKYEVGFYFVYE</sequence>
<dbReference type="PANTHER" id="PTHR11915">
    <property type="entry name" value="SPECTRIN/FILAMIN RELATED CYTOSKELETAL PROTEIN"/>
    <property type="match status" value="1"/>
</dbReference>
<dbReference type="Proteomes" id="UP000095283">
    <property type="component" value="Unplaced"/>
</dbReference>
<dbReference type="InterPro" id="IPR036028">
    <property type="entry name" value="SH3-like_dom_sf"/>
</dbReference>
<feature type="coiled-coil region" evidence="3">
    <location>
        <begin position="16"/>
        <end position="43"/>
    </location>
</feature>
<dbReference type="WBParaSite" id="Hba_14069">
    <property type="protein sequence ID" value="Hba_14069"/>
    <property type="gene ID" value="Hba_14069"/>
</dbReference>
<proteinExistence type="predicted"/>
<accession>A0A1I7X991</accession>
<dbReference type="PROSITE" id="PS50002">
    <property type="entry name" value="SH3"/>
    <property type="match status" value="1"/>
</dbReference>
<feature type="domain" description="SH3" evidence="4">
    <location>
        <begin position="69"/>
        <end position="126"/>
    </location>
</feature>
<evidence type="ECO:0000256" key="2">
    <source>
        <dbReference type="PROSITE-ProRule" id="PRU00192"/>
    </source>
</evidence>
<evidence type="ECO:0000313" key="6">
    <source>
        <dbReference type="WBParaSite" id="Hba_14069"/>
    </source>
</evidence>
<dbReference type="SUPFAM" id="SSF46966">
    <property type="entry name" value="Spectrin repeat"/>
    <property type="match status" value="2"/>
</dbReference>
<dbReference type="Pfam" id="PF00435">
    <property type="entry name" value="Spectrin"/>
    <property type="match status" value="1"/>
</dbReference>
<evidence type="ECO:0000256" key="3">
    <source>
        <dbReference type="SAM" id="Coils"/>
    </source>
</evidence>
<dbReference type="InterPro" id="IPR002017">
    <property type="entry name" value="Spectrin_repeat"/>
</dbReference>
<evidence type="ECO:0000256" key="1">
    <source>
        <dbReference type="ARBA" id="ARBA00022443"/>
    </source>
</evidence>
<dbReference type="InterPro" id="IPR001452">
    <property type="entry name" value="SH3_domain"/>
</dbReference>
<keyword evidence="5" id="KW-1185">Reference proteome</keyword>
<dbReference type="CDD" id="cd00174">
    <property type="entry name" value="SH3"/>
    <property type="match status" value="1"/>
</dbReference>
<dbReference type="SUPFAM" id="SSF50044">
    <property type="entry name" value="SH3-domain"/>
    <property type="match status" value="1"/>
</dbReference>
<dbReference type="Gene3D" id="2.30.30.40">
    <property type="entry name" value="SH3 Domains"/>
    <property type="match status" value="1"/>
</dbReference>
<dbReference type="Gene3D" id="1.20.58.60">
    <property type="match status" value="2"/>
</dbReference>
<keyword evidence="3" id="KW-0175">Coiled coil</keyword>
<name>A0A1I7X991_HETBA</name>
<organism evidence="5 6">
    <name type="scientific">Heterorhabditis bacteriophora</name>
    <name type="common">Entomopathogenic nematode worm</name>
    <dbReference type="NCBI Taxonomy" id="37862"/>
    <lineage>
        <taxon>Eukaryota</taxon>
        <taxon>Metazoa</taxon>
        <taxon>Ecdysozoa</taxon>
        <taxon>Nematoda</taxon>
        <taxon>Chromadorea</taxon>
        <taxon>Rhabditida</taxon>
        <taxon>Rhabditina</taxon>
        <taxon>Rhabditomorpha</taxon>
        <taxon>Strongyloidea</taxon>
        <taxon>Heterorhabditidae</taxon>
        <taxon>Heterorhabditis</taxon>
    </lineage>
</organism>
<keyword evidence="1 2" id="KW-0728">SH3 domain</keyword>
<dbReference type="AlphaFoldDB" id="A0A1I7X991"/>